<evidence type="ECO:0000313" key="2">
    <source>
        <dbReference type="Proteomes" id="UP000541154"/>
    </source>
</evidence>
<accession>A0A8H6A5H6</accession>
<sequence>MAVEHRASRLSGSPPPTLPIWAEGGDSVFDVPALESRKAYSLVLAAKESAPRYINHVTVETLAALAKWTPGPLIERMHYNPSSDVQPKIWSQETAYHAREALHLGLLTGPGRQTGLKLQVDFVRDVVDSASRAML</sequence>
<dbReference type="EMBL" id="SPNV01000100">
    <property type="protein sequence ID" value="KAF5861399.1"/>
    <property type="molecule type" value="Genomic_DNA"/>
</dbReference>
<dbReference type="AlphaFoldDB" id="A0A8H6A5H6"/>
<gene>
    <name evidence="1" type="ORF">ETB97_000278</name>
</gene>
<dbReference type="Proteomes" id="UP000541154">
    <property type="component" value="Unassembled WGS sequence"/>
</dbReference>
<organism evidence="1 2">
    <name type="scientific">Petromyces alliaceus</name>
    <name type="common">Aspergillus alliaceus</name>
    <dbReference type="NCBI Taxonomy" id="209559"/>
    <lineage>
        <taxon>Eukaryota</taxon>
        <taxon>Fungi</taxon>
        <taxon>Dikarya</taxon>
        <taxon>Ascomycota</taxon>
        <taxon>Pezizomycotina</taxon>
        <taxon>Eurotiomycetes</taxon>
        <taxon>Eurotiomycetidae</taxon>
        <taxon>Eurotiales</taxon>
        <taxon>Aspergillaceae</taxon>
        <taxon>Aspergillus</taxon>
        <taxon>Aspergillus subgen. Circumdati</taxon>
    </lineage>
</organism>
<evidence type="ECO:0000313" key="1">
    <source>
        <dbReference type="EMBL" id="KAF5861399.1"/>
    </source>
</evidence>
<comment type="caution">
    <text evidence="1">The sequence shown here is derived from an EMBL/GenBank/DDBJ whole genome shotgun (WGS) entry which is preliminary data.</text>
</comment>
<name>A0A8H6A5H6_PETAA</name>
<protein>
    <submittedName>
        <fullName evidence="1">Uncharacterized protein</fullName>
    </submittedName>
</protein>
<reference evidence="1 2" key="1">
    <citation type="submission" date="2019-04" db="EMBL/GenBank/DDBJ databases">
        <title>Aspergillus burnettii sp. nov., novel species from soil in southeast Queensland.</title>
        <authorList>
            <person name="Gilchrist C.L.M."/>
            <person name="Pitt J.I."/>
            <person name="Lange L."/>
            <person name="Lacey H.J."/>
            <person name="Vuong D."/>
            <person name="Midgley D.J."/>
            <person name="Greenfield P."/>
            <person name="Bradbury M."/>
            <person name="Lacey E."/>
            <person name="Busk P.K."/>
            <person name="Pilgaard B."/>
            <person name="Chooi Y.H."/>
            <person name="Piggott A.M."/>
        </authorList>
    </citation>
    <scope>NUCLEOTIDE SEQUENCE [LARGE SCALE GENOMIC DNA]</scope>
    <source>
        <strain evidence="1 2">FRR 5400</strain>
    </source>
</reference>
<proteinExistence type="predicted"/>
<keyword evidence="2" id="KW-1185">Reference proteome</keyword>